<name>A0A6C0HUN5_9ZZZZ</name>
<dbReference type="EMBL" id="MN740018">
    <property type="protein sequence ID" value="QHT84448.1"/>
    <property type="molecule type" value="Genomic_DNA"/>
</dbReference>
<reference evidence="1" key="1">
    <citation type="journal article" date="2020" name="Nature">
        <title>Giant virus diversity and host interactions through global metagenomics.</title>
        <authorList>
            <person name="Schulz F."/>
            <person name="Roux S."/>
            <person name="Paez-Espino D."/>
            <person name="Jungbluth S."/>
            <person name="Walsh D.A."/>
            <person name="Denef V.J."/>
            <person name="McMahon K.D."/>
            <person name="Konstantinidis K.T."/>
            <person name="Eloe-Fadrosh E.A."/>
            <person name="Kyrpides N.C."/>
            <person name="Woyke T."/>
        </authorList>
    </citation>
    <scope>NUCLEOTIDE SEQUENCE</scope>
    <source>
        <strain evidence="1">GVMAG-M-3300023184-177</strain>
    </source>
</reference>
<dbReference type="AlphaFoldDB" id="A0A6C0HUN5"/>
<sequence length="332" mass="37537">METHCYNIDSKFRNTTTYPNSSDFVFNRVDEVIGSSTVIEPFNEKNVIEMKLSSLEIPNTMYYITTTKINNTIKLGATDIIVPNGSYTKQELVTYLDTALTASGVDVAYSSTTGKVTIVNNSGSSITFPASGTSYYSLGQILGFLTTTTILTGTTVDGTNTMKDPQFTYFFLRINDYGNIINKNRRYVSKILTDSQARYNSYNQETFIKLMNNVIKFDQPTDIVNLKISLEDEFGNNVSLNGNDWSFTLETSVITNTILKNYEEIKFYNEEVMDKILKSKMLAYYEKQVPEKTNSALTSNYSSNLVNLNNVQEYTSNGSSNNYSPSYSYFRQ</sequence>
<proteinExistence type="predicted"/>
<evidence type="ECO:0000313" key="1">
    <source>
        <dbReference type="EMBL" id="QHT84448.1"/>
    </source>
</evidence>
<accession>A0A6C0HUN5</accession>
<protein>
    <submittedName>
        <fullName evidence="1">Uncharacterized protein</fullName>
    </submittedName>
</protein>
<organism evidence="1">
    <name type="scientific">viral metagenome</name>
    <dbReference type="NCBI Taxonomy" id="1070528"/>
    <lineage>
        <taxon>unclassified sequences</taxon>
        <taxon>metagenomes</taxon>
        <taxon>organismal metagenomes</taxon>
    </lineage>
</organism>